<protein>
    <submittedName>
        <fullName evidence="1">Uncharacterized protein</fullName>
    </submittedName>
</protein>
<proteinExistence type="predicted"/>
<evidence type="ECO:0000313" key="2">
    <source>
        <dbReference type="Proteomes" id="UP001317705"/>
    </source>
</evidence>
<dbReference type="Proteomes" id="UP001317705">
    <property type="component" value="Chromosome"/>
</dbReference>
<organism evidence="1 2">
    <name type="scientific">Geotalea uraniireducens</name>
    <dbReference type="NCBI Taxonomy" id="351604"/>
    <lineage>
        <taxon>Bacteria</taxon>
        <taxon>Pseudomonadati</taxon>
        <taxon>Thermodesulfobacteriota</taxon>
        <taxon>Desulfuromonadia</taxon>
        <taxon>Geobacterales</taxon>
        <taxon>Geobacteraceae</taxon>
        <taxon>Geotalea</taxon>
    </lineage>
</organism>
<evidence type="ECO:0000313" key="1">
    <source>
        <dbReference type="EMBL" id="BDV42769.1"/>
    </source>
</evidence>
<dbReference type="EMBL" id="AP027151">
    <property type="protein sequence ID" value="BDV42769.1"/>
    <property type="molecule type" value="Genomic_DNA"/>
</dbReference>
<dbReference type="RefSeq" id="WP_282003427.1">
    <property type="nucleotide sequence ID" value="NZ_AP027151.1"/>
</dbReference>
<keyword evidence="2" id="KW-1185">Reference proteome</keyword>
<reference evidence="1 2" key="1">
    <citation type="submission" date="2022-12" db="EMBL/GenBank/DDBJ databases">
        <title>Polyphasic characterization of Geotalea uranireducens NIT-SL11 newly isolated from a complex of sewage sludge and microbially reduced graphene oxide.</title>
        <authorList>
            <person name="Xie L."/>
            <person name="Yoshida N."/>
            <person name="Meng L."/>
        </authorList>
    </citation>
    <scope>NUCLEOTIDE SEQUENCE [LARGE SCALE GENOMIC DNA]</scope>
    <source>
        <strain evidence="1 2">NIT-SL11</strain>
    </source>
</reference>
<accession>A0ABN6VQZ0</accession>
<name>A0ABN6VQZ0_9BACT</name>
<gene>
    <name evidence="1" type="ORF">GURASL_16920</name>
</gene>
<sequence>MKTIELTETELDVLTDTLISSCDELRTEIGRTDRRELHAELKQRVIVLEQLLQRLKG</sequence>